<dbReference type="SUPFAM" id="SSF54236">
    <property type="entry name" value="Ubiquitin-like"/>
    <property type="match status" value="1"/>
</dbReference>
<keyword evidence="1" id="KW-0472">Membrane</keyword>
<dbReference type="InterPro" id="IPR018979">
    <property type="entry name" value="FERM_N"/>
</dbReference>
<dbReference type="Proteomes" id="UP000694701">
    <property type="component" value="Unplaced"/>
</dbReference>
<dbReference type="PROSITE" id="PS50057">
    <property type="entry name" value="FERM_3"/>
    <property type="match status" value="1"/>
</dbReference>
<name>A0A8C2C3K4_CYPCA</name>
<dbReference type="GO" id="GO:0031032">
    <property type="term" value="P:actomyosin structure organization"/>
    <property type="evidence" value="ECO:0007669"/>
    <property type="project" value="TreeGrafter"/>
</dbReference>
<dbReference type="PANTHER" id="PTHR23280:SF20">
    <property type="entry name" value="BAND 4.1-LIKE PROTEIN 3"/>
    <property type="match status" value="1"/>
</dbReference>
<keyword evidence="1" id="KW-1133">Transmembrane helix</keyword>
<reference evidence="3" key="1">
    <citation type="submission" date="2025-08" db="UniProtKB">
        <authorList>
            <consortium name="Ensembl"/>
        </authorList>
    </citation>
    <scope>IDENTIFICATION</scope>
</reference>
<dbReference type="PANTHER" id="PTHR23280">
    <property type="entry name" value="4.1 G PROTEIN"/>
    <property type="match status" value="1"/>
</dbReference>
<feature type="transmembrane region" description="Helical" evidence="1">
    <location>
        <begin position="7"/>
        <end position="28"/>
    </location>
</feature>
<organism evidence="3 4">
    <name type="scientific">Cyprinus carpio</name>
    <name type="common">Common carp</name>
    <dbReference type="NCBI Taxonomy" id="7962"/>
    <lineage>
        <taxon>Eukaryota</taxon>
        <taxon>Metazoa</taxon>
        <taxon>Chordata</taxon>
        <taxon>Craniata</taxon>
        <taxon>Vertebrata</taxon>
        <taxon>Euteleostomi</taxon>
        <taxon>Actinopterygii</taxon>
        <taxon>Neopterygii</taxon>
        <taxon>Teleostei</taxon>
        <taxon>Ostariophysi</taxon>
        <taxon>Cypriniformes</taxon>
        <taxon>Cyprinidae</taxon>
        <taxon>Cyprininae</taxon>
        <taxon>Cyprinus</taxon>
    </lineage>
</organism>
<dbReference type="InterPro" id="IPR029071">
    <property type="entry name" value="Ubiquitin-like_domsf"/>
</dbReference>
<proteinExistence type="predicted"/>
<accession>A0A8C2C3K4</accession>
<evidence type="ECO:0000256" key="1">
    <source>
        <dbReference type="SAM" id="Phobius"/>
    </source>
</evidence>
<keyword evidence="1" id="KW-0812">Transmembrane</keyword>
<evidence type="ECO:0000259" key="2">
    <source>
        <dbReference type="PROSITE" id="PS50057"/>
    </source>
</evidence>
<dbReference type="InterPro" id="IPR000299">
    <property type="entry name" value="FERM_domain"/>
</dbReference>
<evidence type="ECO:0000313" key="3">
    <source>
        <dbReference type="Ensembl" id="ENSCCRP00020005655.1"/>
    </source>
</evidence>
<sequence length="126" mass="14369">MSFQTCFFLVFINILNQLLVFVSLYFLISFYCFAKGQVLFDKVCDHLNLLEKDYFGISRSTVRLSLTDSVFVSFQTSSAGPWSCAFSVKFYPPDPSQLSEDITRSAWVTVSALKNSLFLREVQNEG</sequence>
<dbReference type="Gene3D" id="3.10.20.90">
    <property type="entry name" value="Phosphatidylinositol 3-kinase Catalytic Subunit, Chain A, domain 1"/>
    <property type="match status" value="1"/>
</dbReference>
<dbReference type="GO" id="GO:0005856">
    <property type="term" value="C:cytoskeleton"/>
    <property type="evidence" value="ECO:0007669"/>
    <property type="project" value="TreeGrafter"/>
</dbReference>
<dbReference type="Ensembl" id="ENSCCRT00020006377.1">
    <property type="protein sequence ID" value="ENSCCRP00020005655.1"/>
    <property type="gene ID" value="ENSCCRG00020003181.1"/>
</dbReference>
<dbReference type="Pfam" id="PF09379">
    <property type="entry name" value="FERM_N"/>
    <property type="match status" value="1"/>
</dbReference>
<protein>
    <submittedName>
        <fullName evidence="3">Erythrocyte membrane protein band 4.1-like 3b</fullName>
    </submittedName>
</protein>
<evidence type="ECO:0000313" key="4">
    <source>
        <dbReference type="Proteomes" id="UP000694701"/>
    </source>
</evidence>
<feature type="domain" description="FERM" evidence="2">
    <location>
        <begin position="8"/>
        <end position="126"/>
    </location>
</feature>
<dbReference type="AlphaFoldDB" id="A0A8C2C3K4"/>
<dbReference type="GO" id="GO:0005886">
    <property type="term" value="C:plasma membrane"/>
    <property type="evidence" value="ECO:0007669"/>
    <property type="project" value="TreeGrafter"/>
</dbReference>